<feature type="domain" description="Secretin/TonB short N-terminal" evidence="6">
    <location>
        <begin position="73"/>
        <end position="122"/>
    </location>
</feature>
<dbReference type="Proteomes" id="UP000199577">
    <property type="component" value="Unassembled WGS sequence"/>
</dbReference>
<dbReference type="GO" id="GO:0009279">
    <property type="term" value="C:cell outer membrane"/>
    <property type="evidence" value="ECO:0007669"/>
    <property type="project" value="UniProtKB-SubCell"/>
</dbReference>
<evidence type="ECO:0000313" key="8">
    <source>
        <dbReference type="EMBL" id="SFC43904.1"/>
    </source>
</evidence>
<dbReference type="OrthoDB" id="601197at2"/>
<keyword evidence="9" id="KW-1185">Reference proteome</keyword>
<evidence type="ECO:0000259" key="7">
    <source>
        <dbReference type="Pfam" id="PF07715"/>
    </source>
</evidence>
<dbReference type="EMBL" id="FOLL01000011">
    <property type="protein sequence ID" value="SFC43904.1"/>
    <property type="molecule type" value="Genomic_DNA"/>
</dbReference>
<evidence type="ECO:0000256" key="1">
    <source>
        <dbReference type="ARBA" id="ARBA00022448"/>
    </source>
</evidence>
<dbReference type="STRING" id="623281.SAMN05421747_11133"/>
<evidence type="ECO:0000256" key="3">
    <source>
        <dbReference type="ARBA" id="ARBA00023237"/>
    </source>
</evidence>
<feature type="transmembrane region" description="Helical" evidence="5">
    <location>
        <begin position="21"/>
        <end position="44"/>
    </location>
</feature>
<dbReference type="InterPro" id="IPR037066">
    <property type="entry name" value="Plug_dom_sf"/>
</dbReference>
<dbReference type="Pfam" id="PF13715">
    <property type="entry name" value="CarbopepD_reg_2"/>
    <property type="match status" value="1"/>
</dbReference>
<keyword evidence="5" id="KW-1133">Transmembrane helix</keyword>
<evidence type="ECO:0000259" key="6">
    <source>
        <dbReference type="Pfam" id="PF07660"/>
    </source>
</evidence>
<dbReference type="Pfam" id="PF07660">
    <property type="entry name" value="STN"/>
    <property type="match status" value="1"/>
</dbReference>
<dbReference type="Gene3D" id="2.170.130.10">
    <property type="entry name" value="TonB-dependent receptor, plug domain"/>
    <property type="match status" value="1"/>
</dbReference>
<evidence type="ECO:0000256" key="2">
    <source>
        <dbReference type="ARBA" id="ARBA00023136"/>
    </source>
</evidence>
<evidence type="ECO:0000313" key="9">
    <source>
        <dbReference type="Proteomes" id="UP000199577"/>
    </source>
</evidence>
<keyword evidence="1 4" id="KW-0813">Transport</keyword>
<dbReference type="InterPro" id="IPR039426">
    <property type="entry name" value="TonB-dep_rcpt-like"/>
</dbReference>
<dbReference type="SUPFAM" id="SSF49464">
    <property type="entry name" value="Carboxypeptidase regulatory domain-like"/>
    <property type="match status" value="1"/>
</dbReference>
<proteinExistence type="inferred from homology"/>
<keyword evidence="3 4" id="KW-0998">Cell outer membrane</keyword>
<name>A0A1I1J5V7_9SPHI</name>
<evidence type="ECO:0000256" key="5">
    <source>
        <dbReference type="SAM" id="Phobius"/>
    </source>
</evidence>
<dbReference type="Pfam" id="PF07715">
    <property type="entry name" value="Plug"/>
    <property type="match status" value="1"/>
</dbReference>
<dbReference type="AlphaFoldDB" id="A0A1I1J5V7"/>
<keyword evidence="2 4" id="KW-0472">Membrane</keyword>
<gene>
    <name evidence="8" type="ORF">SAMN05421747_11133</name>
</gene>
<evidence type="ECO:0000256" key="4">
    <source>
        <dbReference type="PROSITE-ProRule" id="PRU01360"/>
    </source>
</evidence>
<dbReference type="NCBIfam" id="TIGR04056">
    <property type="entry name" value="OMP_RagA_SusC"/>
    <property type="match status" value="1"/>
</dbReference>
<organism evidence="8 9">
    <name type="scientific">Parapedobacter composti</name>
    <dbReference type="NCBI Taxonomy" id="623281"/>
    <lineage>
        <taxon>Bacteria</taxon>
        <taxon>Pseudomonadati</taxon>
        <taxon>Bacteroidota</taxon>
        <taxon>Sphingobacteriia</taxon>
        <taxon>Sphingobacteriales</taxon>
        <taxon>Sphingobacteriaceae</taxon>
        <taxon>Parapedobacter</taxon>
    </lineage>
</organism>
<comment type="similarity">
    <text evidence="4">Belongs to the TonB-dependent receptor family.</text>
</comment>
<accession>A0A1I1J5V7</accession>
<comment type="subcellular location">
    <subcellularLocation>
        <location evidence="4">Cell outer membrane</location>
        <topology evidence="4">Multi-pass membrane protein</topology>
    </subcellularLocation>
</comment>
<reference evidence="8 9" key="1">
    <citation type="submission" date="2016-10" db="EMBL/GenBank/DDBJ databases">
        <authorList>
            <person name="de Groot N.N."/>
        </authorList>
    </citation>
    <scope>NUCLEOTIDE SEQUENCE [LARGE SCALE GENOMIC DNA]</scope>
    <source>
        <strain evidence="8 9">DSM 22900</strain>
    </source>
</reference>
<dbReference type="PROSITE" id="PS52016">
    <property type="entry name" value="TONB_DEPENDENT_REC_3"/>
    <property type="match status" value="1"/>
</dbReference>
<dbReference type="NCBIfam" id="TIGR04057">
    <property type="entry name" value="SusC_RagA_signa"/>
    <property type="match status" value="1"/>
</dbReference>
<dbReference type="InterPro" id="IPR023997">
    <property type="entry name" value="TonB-dep_OMP_SusC/RagA_CS"/>
</dbReference>
<dbReference type="InterPro" id="IPR008969">
    <property type="entry name" value="CarboxyPept-like_regulatory"/>
</dbReference>
<dbReference type="InterPro" id="IPR023996">
    <property type="entry name" value="TonB-dep_OMP_SusC/RagA"/>
</dbReference>
<protein>
    <submittedName>
        <fullName evidence="8">TonB-linked outer membrane protein, SusC/RagA family</fullName>
    </submittedName>
</protein>
<dbReference type="Gene3D" id="2.60.40.1120">
    <property type="entry name" value="Carboxypeptidase-like, regulatory domain"/>
    <property type="match status" value="1"/>
</dbReference>
<dbReference type="InterPro" id="IPR012910">
    <property type="entry name" value="Plug_dom"/>
</dbReference>
<dbReference type="InterPro" id="IPR011662">
    <property type="entry name" value="Secretin/TonB_short_N"/>
</dbReference>
<feature type="domain" description="TonB-dependent receptor plug" evidence="7">
    <location>
        <begin position="227"/>
        <end position="332"/>
    </location>
</feature>
<dbReference type="SUPFAM" id="SSF56935">
    <property type="entry name" value="Porins"/>
    <property type="match status" value="1"/>
</dbReference>
<keyword evidence="4" id="KW-1134">Transmembrane beta strand</keyword>
<sequence>MKYFNNGKVFWGTHVCLNRAVFFFIRMVKVTICLILVFSLGGYASGNAQEVTLNVKNKTLKEVFAEIRKQTDYHFLYDETMISKFAPVSITVKSQPIDKVLTKLLDERKISYEKQGNTILLLNKHPVKRHTSRADVEVSGIVTDSSGTVLQGVSIVVKGHPQIGTSTDINGRFILVVPERSTLLFSYMGYISQEVEVAGGTNLEIIMLPDATGLEEVVVVGFGQQKKESLVSSVSSVKGEQLRMPTRSLSNNLAGQIPGLIAVQRSGEPGYDDAEFWIRGVSSFAGGTRPLVLVDGVPRNMNDIEPDEIETFTLLKDAAATSVYGSEGANGVILITSKRGRVQRTAISYRGEASRLTPTRVPRFANSFDYLSLYNEALRNEGKLPVYSDEVLAKYASGEDPDLYPNSNWWDILMKDHTYNTRHTLNFRGGNERARFFVSGAYFGESGLYKVNNEFNNNAGLNRYNLRSNVDIDVTKSTLLRIDLSGQYLETNNARNASNAIFERISRIPPHLFPAIYSDGTLAEHPSYTGNKRNPYNYLTETGYRKQWRTGIQSRVDLEQKLDWIAQGLKIRGAASYDANTLYEMSRTKAPDAYFAEGRDEEGNLIFRKITNYEPFGEPAESSSGNKNIYLETALNFDRTFANHTVNAMALYYQKEQQLHNEALAFRKQAYVGRLAYSFGNRYSIEANFGVTGSEQFAKGYRYGFFPAVGVAWNLANEPYFPESLQHVVNSFKLRASIGRTGNDNTGGSRFMYRPTFANGDGYSLGIGSTGAINGISGNGLVEGRFAAPSLSWEIELKRNYGIDVTLWNGQVTLQADYFDNLRTDILLQRRTVSEVAGFRQAPWQNYGKVENKGIDGSINVNKQFGEVTLGVRGNVTFARNKILEYDEIPQAHEWMSVTGKRLNALSNLLVAERLFTDDDFHITTDDSGNAVYRLKDGIARQTYVSQVMPGDIKYVDLNNDGVIDDFDRVRDSHHPLIPELMYGFGVSVGYKGFYFNGFFQGAGNVSVNLNNQANAFMPFHWGVEESNVRQEIVESRWTPENPSQNVFFPRLRVTEMANTNTASTWWIRDGSFIRLKNVELGYSFNKPLFAQRIQAARLYLMGQNVALWDKVKMYDPEIGNSAGGTRYPIPSIWTFGLEFTL</sequence>
<keyword evidence="4 5" id="KW-0812">Transmembrane</keyword>
<dbReference type="FunFam" id="2.170.130.10:FF:000003">
    <property type="entry name" value="SusC/RagA family TonB-linked outer membrane protein"/>
    <property type="match status" value="1"/>
</dbReference>